<dbReference type="CDD" id="cd05930">
    <property type="entry name" value="A_NRPS"/>
    <property type="match status" value="1"/>
</dbReference>
<dbReference type="Pfam" id="PF00550">
    <property type="entry name" value="PP-binding"/>
    <property type="match status" value="1"/>
</dbReference>
<evidence type="ECO:0000313" key="5">
    <source>
        <dbReference type="EMBL" id="GGO52710.1"/>
    </source>
</evidence>
<dbReference type="EMBL" id="BMMP01000012">
    <property type="protein sequence ID" value="GGO52710.1"/>
    <property type="molecule type" value="Genomic_DNA"/>
</dbReference>
<dbReference type="PANTHER" id="PTHR45527">
    <property type="entry name" value="NONRIBOSOMAL PEPTIDE SYNTHETASE"/>
    <property type="match status" value="1"/>
</dbReference>
<dbReference type="PROSITE" id="PS00455">
    <property type="entry name" value="AMP_BINDING"/>
    <property type="match status" value="1"/>
</dbReference>
<name>A0ABQ2MJH6_9ACTN</name>
<dbReference type="NCBIfam" id="TIGR01733">
    <property type="entry name" value="AA-adenyl-dom"/>
    <property type="match status" value="1"/>
</dbReference>
<protein>
    <recommendedName>
        <fullName evidence="4">Carrier domain-containing protein</fullName>
    </recommendedName>
</protein>
<evidence type="ECO:0000256" key="1">
    <source>
        <dbReference type="ARBA" id="ARBA00022450"/>
    </source>
</evidence>
<keyword evidence="6" id="KW-1185">Reference proteome</keyword>
<keyword evidence="2" id="KW-0597">Phosphoprotein</keyword>
<dbReference type="InterPro" id="IPR042099">
    <property type="entry name" value="ANL_N_sf"/>
</dbReference>
<dbReference type="InterPro" id="IPR020845">
    <property type="entry name" value="AMP-binding_CS"/>
</dbReference>
<feature type="region of interest" description="Disordered" evidence="3">
    <location>
        <begin position="635"/>
        <end position="658"/>
    </location>
</feature>
<dbReference type="InterPro" id="IPR025110">
    <property type="entry name" value="AMP-bd_C"/>
</dbReference>
<feature type="compositionally biased region" description="Gly residues" evidence="3">
    <location>
        <begin position="547"/>
        <end position="560"/>
    </location>
</feature>
<dbReference type="SMART" id="SM00823">
    <property type="entry name" value="PKS_PP"/>
    <property type="match status" value="1"/>
</dbReference>
<dbReference type="InterPro" id="IPR020806">
    <property type="entry name" value="PKS_PP-bd"/>
</dbReference>
<feature type="domain" description="Carrier" evidence="4">
    <location>
        <begin position="562"/>
        <end position="637"/>
    </location>
</feature>
<dbReference type="Proteomes" id="UP000631535">
    <property type="component" value="Unassembled WGS sequence"/>
</dbReference>
<reference evidence="6" key="1">
    <citation type="journal article" date="2019" name="Int. J. Syst. Evol. Microbiol.">
        <title>The Global Catalogue of Microorganisms (GCM) 10K type strain sequencing project: providing services to taxonomists for standard genome sequencing and annotation.</title>
        <authorList>
            <consortium name="The Broad Institute Genomics Platform"/>
            <consortium name="The Broad Institute Genome Sequencing Center for Infectious Disease"/>
            <person name="Wu L."/>
            <person name="Ma J."/>
        </authorList>
    </citation>
    <scope>NUCLEOTIDE SEQUENCE [LARGE SCALE GENOMIC DNA]</scope>
    <source>
        <strain evidence="6">CGMCC 4.7178</strain>
    </source>
</reference>
<evidence type="ECO:0000259" key="4">
    <source>
        <dbReference type="PROSITE" id="PS50075"/>
    </source>
</evidence>
<dbReference type="SUPFAM" id="SSF56801">
    <property type="entry name" value="Acetyl-CoA synthetase-like"/>
    <property type="match status" value="1"/>
</dbReference>
<organism evidence="5 6">
    <name type="scientific">Streptomyces daqingensis</name>
    <dbReference type="NCBI Taxonomy" id="1472640"/>
    <lineage>
        <taxon>Bacteria</taxon>
        <taxon>Bacillati</taxon>
        <taxon>Actinomycetota</taxon>
        <taxon>Actinomycetes</taxon>
        <taxon>Kitasatosporales</taxon>
        <taxon>Streptomycetaceae</taxon>
        <taxon>Streptomyces</taxon>
    </lineage>
</organism>
<dbReference type="PANTHER" id="PTHR45527:SF1">
    <property type="entry name" value="FATTY ACID SYNTHASE"/>
    <property type="match status" value="1"/>
</dbReference>
<dbReference type="Pfam" id="PF00501">
    <property type="entry name" value="AMP-binding"/>
    <property type="match status" value="1"/>
</dbReference>
<feature type="region of interest" description="Disordered" evidence="3">
    <location>
        <begin position="1"/>
        <end position="23"/>
    </location>
</feature>
<feature type="region of interest" description="Disordered" evidence="3">
    <location>
        <begin position="158"/>
        <end position="184"/>
    </location>
</feature>
<evidence type="ECO:0000256" key="2">
    <source>
        <dbReference type="ARBA" id="ARBA00022553"/>
    </source>
</evidence>
<dbReference type="InterPro" id="IPR010071">
    <property type="entry name" value="AA_adenyl_dom"/>
</dbReference>
<evidence type="ECO:0000256" key="3">
    <source>
        <dbReference type="SAM" id="MobiDB-lite"/>
    </source>
</evidence>
<gene>
    <name evidence="5" type="ORF">GCM10012287_37620</name>
</gene>
<feature type="compositionally biased region" description="Basic and acidic residues" evidence="3">
    <location>
        <begin position="1"/>
        <end position="11"/>
    </location>
</feature>
<dbReference type="InterPro" id="IPR036736">
    <property type="entry name" value="ACP-like_sf"/>
</dbReference>
<dbReference type="InterPro" id="IPR045851">
    <property type="entry name" value="AMP-bd_C_sf"/>
</dbReference>
<sequence length="658" mass="69029">MAHETADKAAERAAGQSRQAERPSVWELFRRQAARTPDTTALAVGGTELTYAELDAASAAFARRLRERGASAGRVVCVRLEQNALAVTAMLAALRIGAAWAVVEPDQPPSRLRALLADTDCAVVVVSGPDSALEGLPDVPERLDVAGLDVRGLLAPGGADKAAGPAEEAGRAGGHAEPSPETPAYVVCTSGSTGTPKGVMVSRGSLAASIEPRTEVYGEDHAVCLMAMRASFDGMLGGMFWSFCNGHTLVLPDEKQLKQVHGLAGLAEEYGATHLIVVPSYYRALLKESRLLPESLRLVVVAGEACTPDLVRDHTERLPRAVLVNEYGPTETTISCTVEPGLDPSWSRIPIGRPWRGAEARVLDGRLREVAPGVRGELYIGGPFVALGYAGQPGRTAERFVADPFGPPGSRMYRTGDIAHVGESGSLHYHGRSDQQVKIRGARIELGEVEAALERHPAVGQAVVVCGNASGEPRLTAFLTPVSPGGDMPSWSDLRAHCWEFLVEQAVPVHFRTLRSMPLNSSGKADRTALRELLPSDAGETGASGPLDGGGAAGKSGADGPGAAAGTTGRVAEIWAAVLGHGEAGPNDNFFAVGGSSLRVIDLHKQLDAAWPGVLRVGELFDLTTVHAQAEAITGRLGHRPDGEDDGPGEDLPAAYEL</sequence>
<dbReference type="Gene3D" id="3.30.300.30">
    <property type="match status" value="1"/>
</dbReference>
<comment type="caution">
    <text evidence="5">The sequence shown here is derived from an EMBL/GenBank/DDBJ whole genome shotgun (WGS) entry which is preliminary data.</text>
</comment>
<feature type="compositionally biased region" description="Low complexity" evidence="3">
    <location>
        <begin position="158"/>
        <end position="167"/>
    </location>
</feature>
<dbReference type="PROSITE" id="PS50075">
    <property type="entry name" value="CARRIER"/>
    <property type="match status" value="1"/>
</dbReference>
<dbReference type="RefSeq" id="WP_189038340.1">
    <property type="nucleotide sequence ID" value="NZ_BMMP01000012.1"/>
</dbReference>
<proteinExistence type="predicted"/>
<keyword evidence="1" id="KW-0596">Phosphopantetheine</keyword>
<evidence type="ECO:0000313" key="6">
    <source>
        <dbReference type="Proteomes" id="UP000631535"/>
    </source>
</evidence>
<dbReference type="Gene3D" id="3.40.50.12780">
    <property type="entry name" value="N-terminal domain of ligase-like"/>
    <property type="match status" value="1"/>
</dbReference>
<dbReference type="Gene3D" id="1.10.1200.10">
    <property type="entry name" value="ACP-like"/>
    <property type="match status" value="1"/>
</dbReference>
<dbReference type="SUPFAM" id="SSF47336">
    <property type="entry name" value="ACP-like"/>
    <property type="match status" value="1"/>
</dbReference>
<accession>A0ABQ2MJH6</accession>
<dbReference type="InterPro" id="IPR000873">
    <property type="entry name" value="AMP-dep_synth/lig_dom"/>
</dbReference>
<dbReference type="Pfam" id="PF13193">
    <property type="entry name" value="AMP-binding_C"/>
    <property type="match status" value="1"/>
</dbReference>
<feature type="region of interest" description="Disordered" evidence="3">
    <location>
        <begin position="536"/>
        <end position="565"/>
    </location>
</feature>
<dbReference type="InterPro" id="IPR009081">
    <property type="entry name" value="PP-bd_ACP"/>
</dbReference>